<reference evidence="1 2" key="1">
    <citation type="submission" date="2015-10" db="EMBL/GenBank/DDBJ databases">
        <title>Draft genome sequence of Thermococcus celericrescens strain DSM 17994.</title>
        <authorList>
            <person name="Hong S.-J."/>
            <person name="Park C.-E."/>
            <person name="Shin J.-H."/>
        </authorList>
    </citation>
    <scope>NUCLEOTIDE SEQUENCE [LARGE SCALE GENOMIC DNA]</scope>
    <source>
        <strain evidence="1 2">DSM 17994</strain>
    </source>
</reference>
<dbReference type="EMBL" id="LLYW01000001">
    <property type="protein sequence ID" value="KUH34836.1"/>
    <property type="molecule type" value="Genomic_DNA"/>
</dbReference>
<organism evidence="1 2">
    <name type="scientific">Thermococcus celericrescens</name>
    <dbReference type="NCBI Taxonomy" id="227598"/>
    <lineage>
        <taxon>Archaea</taxon>
        <taxon>Methanobacteriati</taxon>
        <taxon>Methanobacteriota</taxon>
        <taxon>Thermococci</taxon>
        <taxon>Thermococcales</taxon>
        <taxon>Thermococcaceae</taxon>
        <taxon>Thermococcus</taxon>
    </lineage>
</organism>
<accession>A0A117ITY7</accession>
<proteinExistence type="predicted"/>
<dbReference type="OrthoDB" id="92465at2157"/>
<name>A0A117ITY7_9EURY</name>
<dbReference type="RefSeq" id="WP_058937736.1">
    <property type="nucleotide sequence ID" value="NZ_LLYW01000001.1"/>
</dbReference>
<dbReference type="STRING" id="227598.APY94_00230"/>
<gene>
    <name evidence="1" type="ORF">APY94_00230</name>
</gene>
<evidence type="ECO:0008006" key="3">
    <source>
        <dbReference type="Google" id="ProtNLM"/>
    </source>
</evidence>
<dbReference type="AlphaFoldDB" id="A0A117ITY7"/>
<sequence>MSRRESVVGDSSFYIAFLAENEINDGMFLANLLRKYNFIMGRVVYDEISRKNRAEIERIGLSELVEFADEYDYAALLSIIGDKVFEKGEYESVAIAYTKYVEGSLHSLIMDDRKARKWVEQNFSELKKFLRYSLRFLVNAYKVDKRLTKDEVLHVLSRVIDSIERGGRPFNLGKTGITLVEQLLEEVERSGEN</sequence>
<keyword evidence="2" id="KW-1185">Reference proteome</keyword>
<comment type="caution">
    <text evidence="1">The sequence shown here is derived from an EMBL/GenBank/DDBJ whole genome shotgun (WGS) entry which is preliminary data.</text>
</comment>
<protein>
    <recommendedName>
        <fullName evidence="3">PIN domain-containing protein</fullName>
    </recommendedName>
</protein>
<dbReference type="Proteomes" id="UP000053462">
    <property type="component" value="Unassembled WGS sequence"/>
</dbReference>
<evidence type="ECO:0000313" key="1">
    <source>
        <dbReference type="EMBL" id="KUH34836.1"/>
    </source>
</evidence>
<evidence type="ECO:0000313" key="2">
    <source>
        <dbReference type="Proteomes" id="UP000053462"/>
    </source>
</evidence>